<dbReference type="STRING" id="561176.SAMN04488561_5313"/>
<name>A0A1H5PSX2_9ACTN</name>
<dbReference type="Proteomes" id="UP000181980">
    <property type="component" value="Unassembled WGS sequence"/>
</dbReference>
<feature type="domain" description="Activator of Hsp90 ATPase homologue 1/2-like C-terminal" evidence="2">
    <location>
        <begin position="19"/>
        <end position="143"/>
    </location>
</feature>
<dbReference type="InterPro" id="IPR023393">
    <property type="entry name" value="START-like_dom_sf"/>
</dbReference>
<dbReference type="InterPro" id="IPR013538">
    <property type="entry name" value="ASHA1/2-like_C"/>
</dbReference>
<dbReference type="SUPFAM" id="SSF55961">
    <property type="entry name" value="Bet v1-like"/>
    <property type="match status" value="1"/>
</dbReference>
<dbReference type="EMBL" id="FNUC01000004">
    <property type="protein sequence ID" value="SEF16271.1"/>
    <property type="molecule type" value="Genomic_DNA"/>
</dbReference>
<evidence type="ECO:0000313" key="4">
    <source>
        <dbReference type="Proteomes" id="UP000181980"/>
    </source>
</evidence>
<comment type="similarity">
    <text evidence="1">Belongs to the AHA1 family.</text>
</comment>
<dbReference type="Pfam" id="PF08327">
    <property type="entry name" value="AHSA1"/>
    <property type="match status" value="1"/>
</dbReference>
<protein>
    <submittedName>
        <fullName evidence="3">Uncharacterized conserved protein YndB, AHSA1/START domain</fullName>
    </submittedName>
</protein>
<reference evidence="4" key="1">
    <citation type="submission" date="2016-10" db="EMBL/GenBank/DDBJ databases">
        <authorList>
            <person name="Varghese N."/>
            <person name="Submissions S."/>
        </authorList>
    </citation>
    <scope>NUCLEOTIDE SEQUENCE [LARGE SCALE GENOMIC DNA]</scope>
    <source>
        <strain evidence="4">DSM 45237</strain>
    </source>
</reference>
<evidence type="ECO:0000313" key="3">
    <source>
        <dbReference type="EMBL" id="SEF16271.1"/>
    </source>
</evidence>
<sequence>MTTHARLDGDQLIATRHLDAEPALVWAAFTTPEHLAAFWGGDHATVPPGSVTVDLRAGGWFELETRGPDGSGRRLRFRYDVVEPPELLVLTEPDSGITTEIRLTPSGAGTTVVVHQRRLPPELRTEPARAGLAGILDHLATVLATPGSTR</sequence>
<evidence type="ECO:0000256" key="1">
    <source>
        <dbReference type="ARBA" id="ARBA00006817"/>
    </source>
</evidence>
<evidence type="ECO:0000259" key="2">
    <source>
        <dbReference type="Pfam" id="PF08327"/>
    </source>
</evidence>
<dbReference type="RefSeq" id="WP_069108909.1">
    <property type="nucleotide sequence ID" value="NZ_FNUC01000004.1"/>
</dbReference>
<organism evidence="3 4">
    <name type="scientific">Jiangella alba</name>
    <dbReference type="NCBI Taxonomy" id="561176"/>
    <lineage>
        <taxon>Bacteria</taxon>
        <taxon>Bacillati</taxon>
        <taxon>Actinomycetota</taxon>
        <taxon>Actinomycetes</taxon>
        <taxon>Jiangellales</taxon>
        <taxon>Jiangellaceae</taxon>
        <taxon>Jiangella</taxon>
    </lineage>
</organism>
<dbReference type="OrthoDB" id="3365660at2"/>
<dbReference type="Gene3D" id="3.30.530.20">
    <property type="match status" value="1"/>
</dbReference>
<dbReference type="AlphaFoldDB" id="A0A1H5PSX2"/>
<gene>
    <name evidence="3" type="ORF">SAMN04488561_5313</name>
</gene>
<keyword evidence="4" id="KW-1185">Reference proteome</keyword>
<proteinExistence type="inferred from homology"/>
<dbReference type="CDD" id="cd07814">
    <property type="entry name" value="SRPBCC_CalC_Aha1-like"/>
    <property type="match status" value="1"/>
</dbReference>
<accession>A0A1H5PSX2</accession>